<dbReference type="CDD" id="cd06261">
    <property type="entry name" value="TM_PBP2"/>
    <property type="match status" value="1"/>
</dbReference>
<feature type="domain" description="ABC transmembrane type-1" evidence="8">
    <location>
        <begin position="69"/>
        <end position="249"/>
    </location>
</feature>
<dbReference type="RefSeq" id="WP_135797356.1">
    <property type="nucleotide sequence ID" value="NZ_CP027565.1"/>
</dbReference>
<dbReference type="EMBL" id="JAAAMQ010000019">
    <property type="protein sequence ID" value="NBA12150.1"/>
    <property type="molecule type" value="Genomic_DNA"/>
</dbReference>
<protein>
    <submittedName>
        <fullName evidence="9">ABC transporter permease subunit</fullName>
    </submittedName>
</protein>
<dbReference type="Proteomes" id="UP000719917">
    <property type="component" value="Unassembled WGS sequence"/>
</dbReference>
<dbReference type="InterPro" id="IPR035906">
    <property type="entry name" value="MetI-like_sf"/>
</dbReference>
<keyword evidence="4 7" id="KW-0812">Transmembrane</keyword>
<keyword evidence="5 7" id="KW-1133">Transmembrane helix</keyword>
<dbReference type="AlphaFoldDB" id="A0AAJ3DBW4"/>
<evidence type="ECO:0000256" key="1">
    <source>
        <dbReference type="ARBA" id="ARBA00004651"/>
    </source>
</evidence>
<accession>A0AAJ3DBW4</accession>
<keyword evidence="6 7" id="KW-0472">Membrane</keyword>
<dbReference type="PROSITE" id="PS50928">
    <property type="entry name" value="ABC_TM1"/>
    <property type="match status" value="1"/>
</dbReference>
<feature type="transmembrane region" description="Helical" evidence="7">
    <location>
        <begin position="113"/>
        <end position="129"/>
    </location>
</feature>
<gene>
    <name evidence="9" type="ORF">GTU77_07990</name>
</gene>
<dbReference type="FunFam" id="1.10.3720.10:FF:000003">
    <property type="entry name" value="Aliphatic sulfonate ABC transporter permease"/>
    <property type="match status" value="1"/>
</dbReference>
<comment type="caution">
    <text evidence="9">The sequence shown here is derived from an EMBL/GenBank/DDBJ whole genome shotgun (WGS) entry which is preliminary data.</text>
</comment>
<feature type="transmembrane region" description="Helical" evidence="7">
    <location>
        <begin position="20"/>
        <end position="41"/>
    </location>
</feature>
<dbReference type="PANTHER" id="PTHR30151:SF38">
    <property type="entry name" value="ALIPHATIC SULFONATES TRANSPORT PERMEASE PROTEIN SSUC-RELATED"/>
    <property type="match status" value="1"/>
</dbReference>
<dbReference type="GO" id="GO:0005886">
    <property type="term" value="C:plasma membrane"/>
    <property type="evidence" value="ECO:0007669"/>
    <property type="project" value="UniProtKB-SubCell"/>
</dbReference>
<evidence type="ECO:0000256" key="2">
    <source>
        <dbReference type="ARBA" id="ARBA00022448"/>
    </source>
</evidence>
<evidence type="ECO:0000256" key="4">
    <source>
        <dbReference type="ARBA" id="ARBA00022692"/>
    </source>
</evidence>
<dbReference type="SUPFAM" id="SSF161098">
    <property type="entry name" value="MetI-like"/>
    <property type="match status" value="1"/>
</dbReference>
<comment type="subcellular location">
    <subcellularLocation>
        <location evidence="1 7">Cell membrane</location>
        <topology evidence="1 7">Multi-pass membrane protein</topology>
    </subcellularLocation>
</comment>
<dbReference type="Pfam" id="PF00528">
    <property type="entry name" value="BPD_transp_1"/>
    <property type="match status" value="1"/>
</dbReference>
<evidence type="ECO:0000313" key="10">
    <source>
        <dbReference type="Proteomes" id="UP000719917"/>
    </source>
</evidence>
<dbReference type="GO" id="GO:0042918">
    <property type="term" value="P:alkanesulfonate transmembrane transport"/>
    <property type="evidence" value="ECO:0007669"/>
    <property type="project" value="UniProtKB-ARBA"/>
</dbReference>
<comment type="similarity">
    <text evidence="7">Belongs to the binding-protein-dependent transport system permease family.</text>
</comment>
<feature type="transmembrane region" description="Helical" evidence="7">
    <location>
        <begin position="175"/>
        <end position="192"/>
    </location>
</feature>
<evidence type="ECO:0000256" key="7">
    <source>
        <dbReference type="RuleBase" id="RU363032"/>
    </source>
</evidence>
<dbReference type="PANTHER" id="PTHR30151">
    <property type="entry name" value="ALKANE SULFONATE ABC TRANSPORTER-RELATED, MEMBRANE SUBUNIT"/>
    <property type="match status" value="1"/>
</dbReference>
<evidence type="ECO:0000313" key="9">
    <source>
        <dbReference type="EMBL" id="NBA12150.1"/>
    </source>
</evidence>
<proteinExistence type="inferred from homology"/>
<feature type="transmembrane region" description="Helical" evidence="7">
    <location>
        <begin position="230"/>
        <end position="249"/>
    </location>
</feature>
<dbReference type="Gene3D" id="1.10.3720.10">
    <property type="entry name" value="MetI-like"/>
    <property type="match status" value="1"/>
</dbReference>
<evidence type="ECO:0000256" key="3">
    <source>
        <dbReference type="ARBA" id="ARBA00022475"/>
    </source>
</evidence>
<feature type="transmembrane region" description="Helical" evidence="7">
    <location>
        <begin position="73"/>
        <end position="93"/>
    </location>
</feature>
<dbReference type="InterPro" id="IPR000515">
    <property type="entry name" value="MetI-like"/>
</dbReference>
<name>A0AAJ3DBW4_WEICO</name>
<evidence type="ECO:0000256" key="6">
    <source>
        <dbReference type="ARBA" id="ARBA00023136"/>
    </source>
</evidence>
<sequence length="270" mass="29825">MNNSDKRGDVFSKQSLERFLPWLIPVGLIIIWQLAVDANWVDGTYVPSPLAVVDKGVSLWQAGTLQENMGISLYRATMGLIIGGLIGFVLGVANGLSKTSRALFNSTIQMVRNIPHLALIPLIIIWIGINESAKISLVAIGVMFPIYINTFHGIRSIDPNLIEMGRSYGLSKWQMFTKIVLPGAMPTILMGFRYALGVMWTTLIVSETISSSSGIGYMETNAQQFLDMPTIFLAILIYAILGKVSDWIAQLFEMLLLEWQRAEGGKANVK</sequence>
<evidence type="ECO:0000256" key="5">
    <source>
        <dbReference type="ARBA" id="ARBA00022989"/>
    </source>
</evidence>
<evidence type="ECO:0000259" key="8">
    <source>
        <dbReference type="PROSITE" id="PS50928"/>
    </source>
</evidence>
<reference evidence="9" key="1">
    <citation type="submission" date="2020-01" db="EMBL/GenBank/DDBJ databases">
        <title>First Reported Case and Whole Genome of Weissella confusa in an Equid.</title>
        <authorList>
            <person name="Little S.V."/>
            <person name="Lawhon S.D."/>
        </authorList>
    </citation>
    <scope>NUCLEOTIDE SEQUENCE</scope>
    <source>
        <strain evidence="9">718955</strain>
    </source>
</reference>
<keyword evidence="3" id="KW-1003">Cell membrane</keyword>
<feature type="transmembrane region" description="Helical" evidence="7">
    <location>
        <begin position="135"/>
        <end position="154"/>
    </location>
</feature>
<organism evidence="9 10">
    <name type="scientific">Weissella confusa</name>
    <name type="common">Lactobacillus confusus</name>
    <dbReference type="NCBI Taxonomy" id="1583"/>
    <lineage>
        <taxon>Bacteria</taxon>
        <taxon>Bacillati</taxon>
        <taxon>Bacillota</taxon>
        <taxon>Bacilli</taxon>
        <taxon>Lactobacillales</taxon>
        <taxon>Lactobacillaceae</taxon>
        <taxon>Weissella</taxon>
    </lineage>
</organism>
<keyword evidence="2 7" id="KW-0813">Transport</keyword>